<proteinExistence type="predicted"/>
<reference evidence="1" key="1">
    <citation type="submission" date="2020-10" db="EMBL/GenBank/DDBJ databases">
        <title>Microbiome of the Black Sea water column analyzed by genome centric metagenomics.</title>
        <authorList>
            <person name="Cabello-Yeves P.J."/>
            <person name="Callieri C."/>
            <person name="Picazo A."/>
            <person name="Mehrshad M."/>
            <person name="Haro-Moreno J.M."/>
            <person name="Roda-Garcia J."/>
            <person name="Dzembekova N."/>
            <person name="Slabakova V."/>
            <person name="Slabakova N."/>
            <person name="Moncheva S."/>
            <person name="Rodriguez-Valera F."/>
        </authorList>
    </citation>
    <scope>NUCLEOTIDE SEQUENCE</scope>
    <source>
        <strain evidence="1">BS307-5m-G49</strain>
    </source>
</reference>
<sequence>MYAFELQELKTALLDEIQNAFKDKKNPMLVEYEEQTENLLALAELMSKEKDLMPQENFDLVMGQDYVILQLERWIEDNQKIISHWDNNEESLKKH</sequence>
<comment type="caution">
    <text evidence="1">The sequence shown here is derived from an EMBL/GenBank/DDBJ whole genome shotgun (WGS) entry which is preliminary data.</text>
</comment>
<evidence type="ECO:0000313" key="2">
    <source>
        <dbReference type="Proteomes" id="UP000744438"/>
    </source>
</evidence>
<name>A0A937LGS6_9GAMM</name>
<dbReference type="AlphaFoldDB" id="A0A937LGS6"/>
<protein>
    <submittedName>
        <fullName evidence="1">Uncharacterized protein</fullName>
    </submittedName>
</protein>
<accession>A0A937LGS6</accession>
<organism evidence="1 2">
    <name type="scientific">SAR86 cluster bacterium</name>
    <dbReference type="NCBI Taxonomy" id="2030880"/>
    <lineage>
        <taxon>Bacteria</taxon>
        <taxon>Pseudomonadati</taxon>
        <taxon>Pseudomonadota</taxon>
        <taxon>Gammaproteobacteria</taxon>
        <taxon>SAR86 cluster</taxon>
    </lineage>
</organism>
<gene>
    <name evidence="1" type="ORF">ISQ63_03150</name>
</gene>
<evidence type="ECO:0000313" key="1">
    <source>
        <dbReference type="EMBL" id="MBL6811865.1"/>
    </source>
</evidence>
<dbReference type="EMBL" id="JADHQC010000017">
    <property type="protein sequence ID" value="MBL6811865.1"/>
    <property type="molecule type" value="Genomic_DNA"/>
</dbReference>
<dbReference type="Proteomes" id="UP000744438">
    <property type="component" value="Unassembled WGS sequence"/>
</dbReference>